<dbReference type="AlphaFoldDB" id="A0A2Z5ZIC6"/>
<gene>
    <name evidence="1" type="ORF">AcetOrient_orf02998</name>
</gene>
<name>A0A2Z5ZIC6_9PROT</name>
<evidence type="ECO:0000313" key="1">
    <source>
        <dbReference type="EMBL" id="BBC80360.1"/>
    </source>
</evidence>
<evidence type="ECO:0000313" key="2">
    <source>
        <dbReference type="Proteomes" id="UP000270034"/>
    </source>
</evidence>
<accession>A0A2Z5ZIC6</accession>
<dbReference type="KEGG" id="aot:AcetOri_orf02998"/>
<dbReference type="Proteomes" id="UP000270034">
    <property type="component" value="Chromosome"/>
</dbReference>
<dbReference type="EMBL" id="AP018515">
    <property type="protein sequence ID" value="BBC80360.1"/>
    <property type="molecule type" value="Genomic_DNA"/>
</dbReference>
<organism evidence="1 2">
    <name type="scientific">Acetobacter orientalis</name>
    <dbReference type="NCBI Taxonomy" id="146474"/>
    <lineage>
        <taxon>Bacteria</taxon>
        <taxon>Pseudomonadati</taxon>
        <taxon>Pseudomonadota</taxon>
        <taxon>Alphaproteobacteria</taxon>
        <taxon>Acetobacterales</taxon>
        <taxon>Acetobacteraceae</taxon>
        <taxon>Acetobacter</taxon>
    </lineage>
</organism>
<reference evidence="1 2" key="1">
    <citation type="submission" date="2018-02" db="EMBL/GenBank/DDBJ databases">
        <title>Acetobacter orientalis genome.</title>
        <authorList>
            <person name="Nakashima N."/>
            <person name="Tamura T."/>
        </authorList>
    </citation>
    <scope>NUCLEOTIDE SEQUENCE [LARGE SCALE GENOMIC DNA]</scope>
    <source>
        <strain evidence="1 2">FAN1</strain>
    </source>
</reference>
<proteinExistence type="predicted"/>
<protein>
    <submittedName>
        <fullName evidence="1">Uncharacterized protein</fullName>
    </submittedName>
</protein>
<sequence length="38" mass="4057">MASGVILERLIGVGKLTVHILLCALYPSHCTALFVAVF</sequence>